<sequence length="169" mass="20283">MTSSYAEHRNCYRYVITCDSNIHKLLKNKSVSLSKLMIHNIMNVLNNPLNRSHYNVSFDEVEKFIRWTNKRNYQLDWRIFAYFCLFKSQNKNILGIETLKDLFVFSASQWTYFDKSHKNKIIIYSNLLFGFKFIAIKSESASQPRKLYIKESKMDVLEFQDKEKEIAFF</sequence>
<comment type="caution">
    <text evidence="1">The sequence shown here is derived from an EMBL/GenBank/DDBJ whole genome shotgun (WGS) entry which is preliminary data.</text>
</comment>
<accession>A0A4R1N6U6</accession>
<reference evidence="1 2" key="1">
    <citation type="submission" date="2019-02" db="EMBL/GenBank/DDBJ databases">
        <title>Investigation of anaerobic lignin degradation for improved lignocellulosic biofuels.</title>
        <authorList>
            <person name="Deangelis K."/>
        </authorList>
    </citation>
    <scope>NUCLEOTIDE SEQUENCE [LARGE SCALE GENOMIC DNA]</scope>
    <source>
        <strain evidence="1 2">159R</strain>
    </source>
</reference>
<dbReference type="AlphaFoldDB" id="A0A4R1N6U6"/>
<evidence type="ECO:0000313" key="1">
    <source>
        <dbReference type="EMBL" id="TCL02984.1"/>
    </source>
</evidence>
<dbReference type="Proteomes" id="UP000294555">
    <property type="component" value="Unassembled WGS sequence"/>
</dbReference>
<protein>
    <submittedName>
        <fullName evidence="1">Uncharacterized protein</fullName>
    </submittedName>
</protein>
<organism evidence="1 2">
    <name type="scientific">Sodalis ligni</name>
    <dbReference type="NCBI Taxonomy" id="2697027"/>
    <lineage>
        <taxon>Bacteria</taxon>
        <taxon>Pseudomonadati</taxon>
        <taxon>Pseudomonadota</taxon>
        <taxon>Gammaproteobacteria</taxon>
        <taxon>Enterobacterales</taxon>
        <taxon>Bruguierivoracaceae</taxon>
        <taxon>Sodalis</taxon>
    </lineage>
</organism>
<evidence type="ECO:0000313" key="2">
    <source>
        <dbReference type="Proteomes" id="UP000294555"/>
    </source>
</evidence>
<gene>
    <name evidence="1" type="ORF">EZJ58_1024</name>
</gene>
<proteinExistence type="predicted"/>
<keyword evidence="2" id="KW-1185">Reference proteome</keyword>
<dbReference type="EMBL" id="SJOI01000001">
    <property type="protein sequence ID" value="TCL02984.1"/>
    <property type="molecule type" value="Genomic_DNA"/>
</dbReference>
<name>A0A4R1N6U6_9GAMM</name>